<dbReference type="SUPFAM" id="SSF54534">
    <property type="entry name" value="FKBP-like"/>
    <property type="match status" value="1"/>
</dbReference>
<dbReference type="Gene3D" id="1.10.4030.10">
    <property type="entry name" value="Porin chaperone SurA, peptide-binding domain"/>
    <property type="match status" value="1"/>
</dbReference>
<feature type="domain" description="PpiC" evidence="4">
    <location>
        <begin position="146"/>
        <end position="247"/>
    </location>
</feature>
<gene>
    <name evidence="5" type="ORF">W908_03905</name>
</gene>
<dbReference type="SUPFAM" id="SSF109998">
    <property type="entry name" value="Triger factor/SurA peptide-binding domain-like"/>
    <property type="match status" value="1"/>
</dbReference>
<feature type="signal peptide" evidence="3">
    <location>
        <begin position="1"/>
        <end position="18"/>
    </location>
</feature>
<dbReference type="STRING" id="1125411.W908_03905"/>
<dbReference type="PANTHER" id="PTHR47637:SF1">
    <property type="entry name" value="CHAPERONE SURA"/>
    <property type="match status" value="1"/>
</dbReference>
<accession>A0A0M4M1Q6</accession>
<dbReference type="Pfam" id="PF13616">
    <property type="entry name" value="Rotamase_3"/>
    <property type="match status" value="1"/>
</dbReference>
<dbReference type="AlphaFoldDB" id="A0A0M4M1Q6"/>
<organism evidence="5 6">
    <name type="scientific">Candidatus Pseudothioglobus singularis PS1</name>
    <dbReference type="NCBI Taxonomy" id="1125411"/>
    <lineage>
        <taxon>Bacteria</taxon>
        <taxon>Pseudomonadati</taxon>
        <taxon>Pseudomonadota</taxon>
        <taxon>Gammaproteobacteria</taxon>
        <taxon>Candidatus Pseudothioglobaceae</taxon>
        <taxon>Candidatus Pseudothioglobus</taxon>
    </lineage>
</organism>
<dbReference type="InterPro" id="IPR050280">
    <property type="entry name" value="OMP_Chaperone_SurA"/>
</dbReference>
<dbReference type="InterPro" id="IPR027304">
    <property type="entry name" value="Trigger_fact/SurA_dom_sf"/>
</dbReference>
<sequence>MKKILVLLLFICSSSVFSENTIIAIANNNAITLNSLIIHLDKASSKQEKIKIINNHIDNKLQIQKATELKLTPTKRDIENILNNIAQSNNLSLKELMGFENFSSIEKKVLENLSILNLQRFITKELKISEEQILTLCPDKKVIKDEKQIKIAQIIISEIDNQNIDLAKKNLLIKDFLSKLAGHIEKGASFEAFAKLHSQHPSYYNGGITDWLRVEGPTLKMLDSLGIKEVSEIYMTDFGLAIATKVDERFISSKLKECKERAIYEHAEMYYSDWLTNLREEANIEIYYDKLL</sequence>
<keyword evidence="6" id="KW-1185">Reference proteome</keyword>
<dbReference type="PANTHER" id="PTHR47637">
    <property type="entry name" value="CHAPERONE SURA"/>
    <property type="match status" value="1"/>
</dbReference>
<keyword evidence="2" id="KW-0413">Isomerase</keyword>
<evidence type="ECO:0000313" key="5">
    <source>
        <dbReference type="EMBL" id="ALE02674.1"/>
    </source>
</evidence>
<proteinExistence type="predicted"/>
<reference evidence="5 6" key="1">
    <citation type="journal article" date="2015" name="Genome Announc.">
        <title>Genome Sequence of 'Candidatus Thioglobus singularis' Strain PS1, a Mixotroph from the SUP05 Clade of Marine Gammaproteobacteria.</title>
        <authorList>
            <person name="Marshall K.T."/>
            <person name="Morris R.M."/>
        </authorList>
    </citation>
    <scope>NUCLEOTIDE SEQUENCE [LARGE SCALE GENOMIC DNA]</scope>
    <source>
        <strain evidence="5 6">PS1</strain>
    </source>
</reference>
<evidence type="ECO:0000313" key="6">
    <source>
        <dbReference type="Proteomes" id="UP000068905"/>
    </source>
</evidence>
<dbReference type="Proteomes" id="UP000068905">
    <property type="component" value="Chromosome"/>
</dbReference>
<dbReference type="InterPro" id="IPR046357">
    <property type="entry name" value="PPIase_dom_sf"/>
</dbReference>
<protein>
    <recommendedName>
        <fullName evidence="4">PpiC domain-containing protein</fullName>
    </recommendedName>
</protein>
<dbReference type="EMBL" id="CP006911">
    <property type="protein sequence ID" value="ALE02674.1"/>
    <property type="molecule type" value="Genomic_DNA"/>
</dbReference>
<evidence type="ECO:0000256" key="2">
    <source>
        <dbReference type="PROSITE-ProRule" id="PRU00278"/>
    </source>
</evidence>
<dbReference type="RefSeq" id="WP_053820009.1">
    <property type="nucleotide sequence ID" value="NZ_CP006911.1"/>
</dbReference>
<dbReference type="InterPro" id="IPR000297">
    <property type="entry name" value="PPIase_PpiC"/>
</dbReference>
<keyword evidence="2" id="KW-0697">Rotamase</keyword>
<dbReference type="OrthoDB" id="9812372at2"/>
<keyword evidence="1 3" id="KW-0732">Signal</keyword>
<dbReference type="PROSITE" id="PS50198">
    <property type="entry name" value="PPIC_PPIASE_2"/>
    <property type="match status" value="1"/>
</dbReference>
<dbReference type="GO" id="GO:0003755">
    <property type="term" value="F:peptidyl-prolyl cis-trans isomerase activity"/>
    <property type="evidence" value="ECO:0007669"/>
    <property type="project" value="UniProtKB-KW"/>
</dbReference>
<evidence type="ECO:0000256" key="1">
    <source>
        <dbReference type="ARBA" id="ARBA00022729"/>
    </source>
</evidence>
<dbReference type="KEGG" id="tsn:W908_03905"/>
<name>A0A0M4M1Q6_9GAMM</name>
<dbReference type="Gene3D" id="3.10.50.40">
    <property type="match status" value="1"/>
</dbReference>
<evidence type="ECO:0000259" key="4">
    <source>
        <dbReference type="PROSITE" id="PS50198"/>
    </source>
</evidence>
<feature type="chain" id="PRO_5005798039" description="PpiC domain-containing protein" evidence="3">
    <location>
        <begin position="19"/>
        <end position="292"/>
    </location>
</feature>
<evidence type="ECO:0000256" key="3">
    <source>
        <dbReference type="SAM" id="SignalP"/>
    </source>
</evidence>